<protein>
    <submittedName>
        <fullName evidence="2">Uncharacterized protein</fullName>
    </submittedName>
</protein>
<feature type="region of interest" description="Disordered" evidence="1">
    <location>
        <begin position="250"/>
        <end position="367"/>
    </location>
</feature>
<feature type="region of interest" description="Disordered" evidence="1">
    <location>
        <begin position="1"/>
        <end position="235"/>
    </location>
</feature>
<feature type="compositionally biased region" description="Basic and acidic residues" evidence="1">
    <location>
        <begin position="66"/>
        <end position="82"/>
    </location>
</feature>
<feature type="compositionally biased region" description="Low complexity" evidence="1">
    <location>
        <begin position="52"/>
        <end position="65"/>
    </location>
</feature>
<keyword evidence="3" id="KW-1185">Reference proteome</keyword>
<gene>
    <name evidence="2" type="ORF">FLAG1_01472</name>
</gene>
<dbReference type="EMBL" id="JXCE01000012">
    <property type="protein sequence ID" value="KPA45539.1"/>
    <property type="molecule type" value="Genomic_DNA"/>
</dbReference>
<comment type="caution">
    <text evidence="2">The sequence shown here is derived from an EMBL/GenBank/DDBJ whole genome shotgun (WGS) entry which is preliminary data.</text>
</comment>
<feature type="compositionally biased region" description="Polar residues" evidence="1">
    <location>
        <begin position="338"/>
        <end position="348"/>
    </location>
</feature>
<evidence type="ECO:0000313" key="2">
    <source>
        <dbReference type="EMBL" id="KPA45539.1"/>
    </source>
</evidence>
<name>A0A0M9F3T6_FUSLA</name>
<dbReference type="AlphaFoldDB" id="A0A0M9F3T6"/>
<dbReference type="Proteomes" id="UP000037904">
    <property type="component" value="Unassembled WGS sequence"/>
</dbReference>
<reference evidence="2 3" key="1">
    <citation type="submission" date="2015-04" db="EMBL/GenBank/DDBJ databases">
        <title>The draft genome sequence of Fusarium langsethiae, a T-2/HT-2 mycotoxin producer.</title>
        <authorList>
            <person name="Lysoe E."/>
            <person name="Divon H.H."/>
            <person name="Terzi V."/>
            <person name="Orru L."/>
            <person name="Lamontanara A."/>
            <person name="Kolseth A.-K."/>
            <person name="Frandsen R.J."/>
            <person name="Nielsen K."/>
            <person name="Thrane U."/>
        </authorList>
    </citation>
    <scope>NUCLEOTIDE SEQUENCE [LARGE SCALE GENOMIC DNA]</scope>
    <source>
        <strain evidence="2 3">Fl201059</strain>
    </source>
</reference>
<accession>A0A0M9F3T6</accession>
<organism evidence="2 3">
    <name type="scientific">Fusarium langsethiae</name>
    <dbReference type="NCBI Taxonomy" id="179993"/>
    <lineage>
        <taxon>Eukaryota</taxon>
        <taxon>Fungi</taxon>
        <taxon>Dikarya</taxon>
        <taxon>Ascomycota</taxon>
        <taxon>Pezizomycotina</taxon>
        <taxon>Sordariomycetes</taxon>
        <taxon>Hypocreomycetidae</taxon>
        <taxon>Hypocreales</taxon>
        <taxon>Nectriaceae</taxon>
        <taxon>Fusarium</taxon>
    </lineage>
</organism>
<feature type="compositionally biased region" description="Basic residues" evidence="1">
    <location>
        <begin position="7"/>
        <end position="26"/>
    </location>
</feature>
<evidence type="ECO:0000313" key="3">
    <source>
        <dbReference type="Proteomes" id="UP000037904"/>
    </source>
</evidence>
<feature type="compositionally biased region" description="Basic and acidic residues" evidence="1">
    <location>
        <begin position="253"/>
        <end position="268"/>
    </location>
</feature>
<feature type="compositionally biased region" description="Polar residues" evidence="1">
    <location>
        <begin position="145"/>
        <end position="157"/>
    </location>
</feature>
<proteinExistence type="predicted"/>
<sequence>MPGSIKSIKRKPTVKSAAKRIGRMFKRTNNEDPEMTAAMDTGSPKASFDTPRPSTSSRFSISSRMASRDDAEATPRGSKDQSRIFASWFDPSTSKKEKGPEEVAPPPLVSAYSEPTLDHVKPLEPTVPVESTGPPQTEGFPFPVPSQTIQGPKSTDQIPKKQTGPLQQPENLNKKTQEQPALTPTPLQATRNLPSPSVAKPVSYEPKSPILPAISREPHKQEHILTPTNEPKTIPKEEFKYGQEGIAQTKPAAETRLKAEPAEQRDVLLPKMRHATKSPALPAQVPKSNTTPVRKPSIPQPTVEDELDPVEPTKALKEHPRKEDHKTEANVIPKTEPGNLSSKPSQKTAKSKAKLPVTSEKQAATPIIPEAIRKHAELKDSPNASAAPTIQSLAKISSIPAPAPSSVPRAVTYTAKRSFAPSISFQPLRMVYCPETAPAPKTARPPITARAPIIASSPEIVVSILTRAAPRSAPAPSIASVPVRAHSLSTSWVMSSA</sequence>
<feature type="compositionally biased region" description="Polar residues" evidence="1">
    <location>
        <begin position="178"/>
        <end position="195"/>
    </location>
</feature>
<evidence type="ECO:0000256" key="1">
    <source>
        <dbReference type="SAM" id="MobiDB-lite"/>
    </source>
</evidence>
<dbReference type="OrthoDB" id="5099825at2759"/>
<feature type="compositionally biased region" description="Basic and acidic residues" evidence="1">
    <location>
        <begin position="314"/>
        <end position="328"/>
    </location>
</feature>